<keyword evidence="5" id="KW-0479">Metal-binding</keyword>
<dbReference type="RefSeq" id="WP_066786567.1">
    <property type="nucleotide sequence ID" value="NZ_CP014806.1"/>
</dbReference>
<keyword evidence="3 4" id="KW-0067">ATP-binding</keyword>
<dbReference type="PANTHER" id="PTHR23407:SF1">
    <property type="entry name" value="5-FORMYLTETRAHYDROFOLATE CYCLO-LIGASE"/>
    <property type="match status" value="1"/>
</dbReference>
<comment type="similarity">
    <text evidence="1 5">Belongs to the 5-formyltetrahydrofolate cyclo-ligase family.</text>
</comment>
<comment type="catalytic activity">
    <reaction evidence="5">
        <text>(6S)-5-formyl-5,6,7,8-tetrahydrofolate + ATP = (6R)-5,10-methenyltetrahydrofolate + ADP + phosphate</text>
        <dbReference type="Rhea" id="RHEA:10488"/>
        <dbReference type="ChEBI" id="CHEBI:30616"/>
        <dbReference type="ChEBI" id="CHEBI:43474"/>
        <dbReference type="ChEBI" id="CHEBI:57455"/>
        <dbReference type="ChEBI" id="CHEBI:57457"/>
        <dbReference type="ChEBI" id="CHEBI:456216"/>
        <dbReference type="EC" id="6.3.3.2"/>
    </reaction>
</comment>
<dbReference type="KEGG" id="rst:ATY39_04735"/>
<dbReference type="NCBIfam" id="TIGR02727">
    <property type="entry name" value="MTHFS_bact"/>
    <property type="match status" value="1"/>
</dbReference>
<organism evidence="6 7">
    <name type="scientific">Rummeliibacillus stabekisii</name>
    <dbReference type="NCBI Taxonomy" id="241244"/>
    <lineage>
        <taxon>Bacteria</taxon>
        <taxon>Bacillati</taxon>
        <taxon>Bacillota</taxon>
        <taxon>Bacilli</taxon>
        <taxon>Bacillales</taxon>
        <taxon>Caryophanaceae</taxon>
        <taxon>Rummeliibacillus</taxon>
    </lineage>
</organism>
<dbReference type="EMBL" id="CP014806">
    <property type="protein sequence ID" value="AMW98813.1"/>
    <property type="molecule type" value="Genomic_DNA"/>
</dbReference>
<reference evidence="7" key="2">
    <citation type="submission" date="2016-03" db="EMBL/GenBank/DDBJ databases">
        <authorList>
            <person name="Ploux O."/>
        </authorList>
    </citation>
    <scope>NUCLEOTIDE SEQUENCE [LARGE SCALE GENOMIC DNA]</scope>
    <source>
        <strain evidence="7">PP9</strain>
    </source>
</reference>
<evidence type="ECO:0000256" key="1">
    <source>
        <dbReference type="ARBA" id="ARBA00010638"/>
    </source>
</evidence>
<dbReference type="AlphaFoldDB" id="A0A143HAQ9"/>
<dbReference type="Gene3D" id="3.40.50.10420">
    <property type="entry name" value="NagB/RpiA/CoA transferase-like"/>
    <property type="match status" value="1"/>
</dbReference>
<proteinExistence type="inferred from homology"/>
<dbReference type="PIRSF" id="PIRSF006806">
    <property type="entry name" value="FTHF_cligase"/>
    <property type="match status" value="1"/>
</dbReference>
<evidence type="ECO:0000313" key="6">
    <source>
        <dbReference type="EMBL" id="AMW98813.1"/>
    </source>
</evidence>
<evidence type="ECO:0000256" key="5">
    <source>
        <dbReference type="RuleBase" id="RU361279"/>
    </source>
</evidence>
<dbReference type="InterPro" id="IPR002698">
    <property type="entry name" value="FTHF_cligase"/>
</dbReference>
<dbReference type="GO" id="GO:0030272">
    <property type="term" value="F:5-formyltetrahydrofolate cyclo-ligase activity"/>
    <property type="evidence" value="ECO:0007669"/>
    <property type="project" value="UniProtKB-EC"/>
</dbReference>
<keyword evidence="5" id="KW-0460">Magnesium</keyword>
<protein>
    <recommendedName>
        <fullName evidence="5">5-formyltetrahydrofolate cyclo-ligase</fullName>
        <ecNumber evidence="5">6.3.3.2</ecNumber>
    </recommendedName>
</protein>
<accession>A0A143HAQ9</accession>
<feature type="binding site" evidence="4">
    <location>
        <begin position="3"/>
        <end position="7"/>
    </location>
    <ligand>
        <name>ATP</name>
        <dbReference type="ChEBI" id="CHEBI:30616"/>
    </ligand>
</feature>
<feature type="binding site" evidence="4">
    <location>
        <begin position="133"/>
        <end position="141"/>
    </location>
    <ligand>
        <name>ATP</name>
        <dbReference type="ChEBI" id="CHEBI:30616"/>
    </ligand>
</feature>
<evidence type="ECO:0000313" key="7">
    <source>
        <dbReference type="Proteomes" id="UP000076021"/>
    </source>
</evidence>
<keyword evidence="6" id="KW-0436">Ligase</keyword>
<dbReference type="InterPro" id="IPR037171">
    <property type="entry name" value="NagB/RpiA_transferase-like"/>
</dbReference>
<dbReference type="SUPFAM" id="SSF100950">
    <property type="entry name" value="NagB/RpiA/CoA transferase-like"/>
    <property type="match status" value="1"/>
</dbReference>
<evidence type="ECO:0000256" key="2">
    <source>
        <dbReference type="ARBA" id="ARBA00022741"/>
    </source>
</evidence>
<comment type="cofactor">
    <cofactor evidence="5">
        <name>Mg(2+)</name>
        <dbReference type="ChEBI" id="CHEBI:18420"/>
    </cofactor>
</comment>
<dbReference type="InterPro" id="IPR024185">
    <property type="entry name" value="FTHF_cligase-like_sf"/>
</dbReference>
<feature type="binding site" evidence="4">
    <location>
        <position position="54"/>
    </location>
    <ligand>
        <name>substrate</name>
    </ligand>
</feature>
<keyword evidence="2 4" id="KW-0547">Nucleotide-binding</keyword>
<evidence type="ECO:0000256" key="4">
    <source>
        <dbReference type="PIRSR" id="PIRSR006806-1"/>
    </source>
</evidence>
<dbReference type="STRING" id="241244.ATY39_04735"/>
<dbReference type="GO" id="GO:0046872">
    <property type="term" value="F:metal ion binding"/>
    <property type="evidence" value="ECO:0007669"/>
    <property type="project" value="UniProtKB-KW"/>
</dbReference>
<dbReference type="Proteomes" id="UP000076021">
    <property type="component" value="Chromosome"/>
</dbReference>
<keyword evidence="7" id="KW-1185">Reference proteome</keyword>
<feature type="binding site" evidence="4">
    <location>
        <position position="49"/>
    </location>
    <ligand>
        <name>substrate</name>
    </ligand>
</feature>
<dbReference type="OrthoDB" id="9801938at2"/>
<name>A0A143HAQ9_9BACL</name>
<evidence type="ECO:0000256" key="3">
    <source>
        <dbReference type="ARBA" id="ARBA00022840"/>
    </source>
</evidence>
<dbReference type="GO" id="GO:0035999">
    <property type="term" value="P:tetrahydrofolate interconversion"/>
    <property type="evidence" value="ECO:0007669"/>
    <property type="project" value="TreeGrafter"/>
</dbReference>
<dbReference type="PANTHER" id="PTHR23407">
    <property type="entry name" value="ATPASE INHIBITOR/5-FORMYLTETRAHYDROFOLATE CYCLO-LIGASE"/>
    <property type="match status" value="1"/>
</dbReference>
<dbReference type="GO" id="GO:0009396">
    <property type="term" value="P:folic acid-containing compound biosynthetic process"/>
    <property type="evidence" value="ECO:0007669"/>
    <property type="project" value="TreeGrafter"/>
</dbReference>
<dbReference type="EC" id="6.3.3.2" evidence="5"/>
<reference evidence="6 7" key="1">
    <citation type="journal article" date="2016" name="Genome Announc.">
        <title>Whole-Genome Sequence of Rummeliibacillus stabekisii Strain PP9 Isolated from Antarctic Soil.</title>
        <authorList>
            <person name="da Mota F.F."/>
            <person name="Vollu R.E."/>
            <person name="Jurelevicius D."/>
            <person name="Seldin L."/>
        </authorList>
    </citation>
    <scope>NUCLEOTIDE SEQUENCE [LARGE SCALE GENOMIC DNA]</scope>
    <source>
        <strain evidence="6 7">PP9</strain>
    </source>
</reference>
<dbReference type="GO" id="GO:0005524">
    <property type="term" value="F:ATP binding"/>
    <property type="evidence" value="ECO:0007669"/>
    <property type="project" value="UniProtKB-KW"/>
</dbReference>
<sequence>MDKKDLRNAMQLQLKQLAADTYKEKSAIIHSKLLDESAIKDASVIGITLSNFPEVDTWPLIEELWARGRSVAVPKCHPKTREMTFYEITSFDQVEIGYSRISEPIPNRTKAVKKEEIQCLIVPGLAYDKDGFRLGFGGGYYDRYLSNYRGSTISLAFQLQVVEKIPRDDYDLSIGKIITEREIILVEQK</sequence>
<gene>
    <name evidence="6" type="ORF">ATY39_04735</name>
</gene>
<dbReference type="Pfam" id="PF01812">
    <property type="entry name" value="5-FTHF_cyc-lig"/>
    <property type="match status" value="1"/>
</dbReference>